<feature type="region of interest" description="Disordered" evidence="2">
    <location>
        <begin position="935"/>
        <end position="958"/>
    </location>
</feature>
<evidence type="ECO:0000313" key="4">
    <source>
        <dbReference type="Proteomes" id="UP000515150"/>
    </source>
</evidence>
<feature type="region of interest" description="Disordered" evidence="2">
    <location>
        <begin position="615"/>
        <end position="635"/>
    </location>
</feature>
<keyword evidence="1" id="KW-0175">Coiled coil</keyword>
<dbReference type="Proteomes" id="UP000515150">
    <property type="component" value="Chromosome 1"/>
</dbReference>
<dbReference type="GO" id="GO:0003677">
    <property type="term" value="F:DNA binding"/>
    <property type="evidence" value="ECO:0007669"/>
    <property type="project" value="InterPro"/>
</dbReference>
<feature type="region of interest" description="Disordered" evidence="2">
    <location>
        <begin position="143"/>
        <end position="248"/>
    </location>
</feature>
<feature type="compositionally biased region" description="Low complexity" evidence="2">
    <location>
        <begin position="893"/>
        <end position="903"/>
    </location>
</feature>
<evidence type="ECO:0000313" key="6">
    <source>
        <dbReference type="RefSeq" id="XP_029007377.1"/>
    </source>
</evidence>
<dbReference type="InterPro" id="IPR015943">
    <property type="entry name" value="WD40/YVTN_repeat-like_dom_sf"/>
</dbReference>
<feature type="compositionally biased region" description="Polar residues" evidence="2">
    <location>
        <begin position="429"/>
        <end position="439"/>
    </location>
</feature>
<dbReference type="SUPFAM" id="SSF50978">
    <property type="entry name" value="WD40 repeat-like"/>
    <property type="match status" value="1"/>
</dbReference>
<feature type="region of interest" description="Disordered" evidence="2">
    <location>
        <begin position="784"/>
        <end position="846"/>
    </location>
</feature>
<evidence type="ECO:0000256" key="1">
    <source>
        <dbReference type="SAM" id="Coils"/>
    </source>
</evidence>
<dbReference type="GO" id="GO:0000724">
    <property type="term" value="P:double-strand break repair via homologous recombination"/>
    <property type="evidence" value="ECO:0007669"/>
    <property type="project" value="InterPro"/>
</dbReference>
<dbReference type="InterPro" id="IPR036322">
    <property type="entry name" value="WD40_repeat_dom_sf"/>
</dbReference>
<proteinExistence type="predicted"/>
<dbReference type="PANTHER" id="PTHR14662:SF2">
    <property type="entry name" value="PARTNER AND LOCALIZER OF BRCA2"/>
    <property type="match status" value="1"/>
</dbReference>
<feature type="compositionally biased region" description="Basic and acidic residues" evidence="2">
    <location>
        <begin position="292"/>
        <end position="311"/>
    </location>
</feature>
<dbReference type="Pfam" id="PF16756">
    <property type="entry name" value="PALB2_WD40"/>
    <property type="match status" value="2"/>
</dbReference>
<dbReference type="GeneID" id="114855972"/>
<evidence type="ECO:0000259" key="3">
    <source>
        <dbReference type="Pfam" id="PF16756"/>
    </source>
</evidence>
<dbReference type="InterPro" id="IPR042417">
    <property type="entry name" value="PALB2"/>
</dbReference>
<feature type="compositionally biased region" description="Polar residues" evidence="2">
    <location>
        <begin position="370"/>
        <end position="396"/>
    </location>
</feature>
<feature type="compositionally biased region" description="Low complexity" evidence="2">
    <location>
        <begin position="198"/>
        <end position="208"/>
    </location>
</feature>
<feature type="compositionally biased region" description="Basic and acidic residues" evidence="2">
    <location>
        <begin position="146"/>
        <end position="165"/>
    </location>
</feature>
<evidence type="ECO:0000256" key="2">
    <source>
        <dbReference type="SAM" id="MobiDB-lite"/>
    </source>
</evidence>
<feature type="compositionally biased region" description="Polar residues" evidence="2">
    <location>
        <begin position="60"/>
        <end position="77"/>
    </location>
</feature>
<accession>A0A6P7MLU2</accession>
<dbReference type="GO" id="GO:0005654">
    <property type="term" value="C:nucleoplasm"/>
    <property type="evidence" value="ECO:0007669"/>
    <property type="project" value="TreeGrafter"/>
</dbReference>
<dbReference type="RefSeq" id="XP_029007377.1">
    <property type="nucleotide sequence ID" value="XM_029151544.3"/>
</dbReference>
<feature type="domain" description="Partner and localiser of BRCA2 WD40" evidence="3">
    <location>
        <begin position="964"/>
        <end position="1193"/>
    </location>
</feature>
<dbReference type="GeneTree" id="ENSGT00390000014423"/>
<dbReference type="InterPro" id="IPR031920">
    <property type="entry name" value="PALB2_WD40"/>
</dbReference>
<protein>
    <submittedName>
        <fullName evidence="5 6">Partner and localizer of BRCA2</fullName>
    </submittedName>
</protein>
<feature type="region of interest" description="Disordered" evidence="2">
    <location>
        <begin position="737"/>
        <end position="771"/>
    </location>
</feature>
<keyword evidence="4" id="KW-1185">Reference proteome</keyword>
<evidence type="ECO:0000313" key="5">
    <source>
        <dbReference type="RefSeq" id="XP_029007368.1"/>
    </source>
</evidence>
<dbReference type="OrthoDB" id="9936560at2759"/>
<dbReference type="RefSeq" id="XP_029007368.1">
    <property type="nucleotide sequence ID" value="XM_029151535.3"/>
</dbReference>
<feature type="region of interest" description="Disordered" evidence="2">
    <location>
        <begin position="429"/>
        <end position="496"/>
    </location>
</feature>
<feature type="region of interest" description="Disordered" evidence="2">
    <location>
        <begin position="353"/>
        <end position="405"/>
    </location>
</feature>
<reference evidence="5 6" key="1">
    <citation type="submission" date="2025-04" db="UniProtKB">
        <authorList>
            <consortium name="RefSeq"/>
        </authorList>
    </citation>
    <scope>IDENTIFICATION</scope>
</reference>
<name>A0A6P7MLU2_BETSP</name>
<feature type="compositionally biased region" description="Basic residues" evidence="2">
    <location>
        <begin position="359"/>
        <end position="369"/>
    </location>
</feature>
<feature type="region of interest" description="Disordered" evidence="2">
    <location>
        <begin position="269"/>
        <end position="311"/>
    </location>
</feature>
<feature type="coiled-coil region" evidence="1">
    <location>
        <begin position="24"/>
        <end position="51"/>
    </location>
</feature>
<dbReference type="KEGG" id="bspl:114855972"/>
<feature type="compositionally biased region" description="Basic and acidic residues" evidence="2">
    <location>
        <begin position="269"/>
        <end position="282"/>
    </location>
</feature>
<feature type="region of interest" description="Disordered" evidence="2">
    <location>
        <begin position="59"/>
        <end position="103"/>
    </location>
</feature>
<dbReference type="CTD" id="79728"/>
<feature type="compositionally biased region" description="Basic residues" evidence="2">
    <location>
        <begin position="443"/>
        <end position="457"/>
    </location>
</feature>
<gene>
    <name evidence="5 6" type="primary">palb2</name>
</gene>
<dbReference type="PANTHER" id="PTHR14662">
    <property type="entry name" value="PARTNER AND LOCALIZER OF BRCA2"/>
    <property type="match status" value="1"/>
</dbReference>
<feature type="region of interest" description="Disordered" evidence="2">
    <location>
        <begin position="892"/>
        <end position="917"/>
    </location>
</feature>
<sequence>METNIKDILHCDEHLRSTLYYDDKEKLRRKLAQLQQDYIRTAQRLQRAERMDAVRRHVQSKITQHNQSDPEITSNPCLHSRKQTKNCGAAQDKGPEDSNNSKRSQVIRFQLPSDSPCPNTPDVSFEVARGYRPSPALRLRSRRSRLRWERRSAEAEGITDTREEGQGQGDGIESTQIEAEEEKIKSEETGVVNESEELSSASDSPSLLPTHWSTHANTGAGDVERKETEEYHEQRERENELNTEGGEESTFLPLEGCKMATFIEAGGHECTKSRRKKEKEAGEGGGICGGENEMKPYEENHKENTEQNERGKSLLDSCTLVEGLLFPAEYYVRTTRRMTLSQSQPDMQAVILSQLNTGRRPRSRGRKSVSNRNTQTNDASGEQTKTEFASQATTSIDPPKSSDVQAAGFSADLSQISCEISDQVFDSRSDINAYSSPTVRSNRPGRGRTRKRGRGRARPSTPRSSLGLDTNHLGLGQVSDSPPPTATPASPCLSGHSTAAHLSSGITEAQSDAATGNLEKVYPIFVKSNIRNNRCTQTNRGTSSWQSLLLQPSPSARTDLRPVPCQSLSSLASDLMKLDIQQDFHLPDDQFASLKLHKLQQVSVESNVEGFISPYNTRNRKRRSDSDCTSSTDPVIPLPLPLSLTPTIPVSPRATGERQATTQTVHLESVSVDHKPADQSLAHMSLDSAYTPGGQQTENLHAQTQTSSTETVSLLEHFTDDFVSQCKEHETMALNSRNKGSVLTSNMDRPAGNMNVMGHSDNPKTTQPAPEKQMLCVVPQTEDKVVTKSSQETPEKGSHICPAGELCNDTEAQGDSAVISSAKDSEGPSEHATSPAGAKSEQRQHPAQLCVRSQLLLSPSATCPFVSPHPVSSGHPSSPTLPSLGLTPHLAFPLTSSPSAPTLTLPPPHSSSPQAFSPPGLSLCPSYTSQTSSLPPASLNQCHTVDAPPRMQSQDSGGLVNQGIEESVQDHMLRPVHTLKAPAGSCLVDACCLPRHSGGFCVAAAGKWAVCLWIQISASNWSFIHTWTFEKPVISVFPVPDASEMMCVTLGQLEIREVRVLSCSSLSPVLLYEGVAQAVVGVSNSRVVLSSHSAAGSTLQVFKLSDSSSTPCSQNLMPPGVCIGALAPVDGLPDALIGTDECGHLFIWNLKTGQLLQRVVFRADLSHTACLRGYSHCGVLFVLLQHQMLSSLEEDEKEAKAKDQAFSEKEKEPEKKMTPFFSLVAVNPLSGKSVLATKLYPPKGWSGRVCEADVHGSSVVGLSQSGCVCVWELIGRGDPSMVWAPGTEGWLLARWGGPGVLVIGHHNGNITLHRYTHSSVCC</sequence>
<feature type="region of interest" description="Disordered" evidence="2">
    <location>
        <begin position="687"/>
        <end position="708"/>
    </location>
</feature>
<feature type="compositionally biased region" description="Polar residues" evidence="2">
    <location>
        <begin position="737"/>
        <end position="747"/>
    </location>
</feature>
<feature type="compositionally biased region" description="Basic and acidic residues" evidence="2">
    <location>
        <begin position="222"/>
        <end position="240"/>
    </location>
</feature>
<feature type="compositionally biased region" description="Polar residues" evidence="2">
    <location>
        <begin position="693"/>
        <end position="708"/>
    </location>
</feature>
<feature type="domain" description="Partner and localiser of BRCA2 WD40" evidence="3">
    <location>
        <begin position="1209"/>
        <end position="1312"/>
    </location>
</feature>
<dbReference type="Gene3D" id="2.130.10.10">
    <property type="entry name" value="YVTN repeat-like/Quinoprotein amine dehydrogenase"/>
    <property type="match status" value="1"/>
</dbReference>
<organism evidence="4 5">
    <name type="scientific">Betta splendens</name>
    <name type="common">Siamese fighting fish</name>
    <dbReference type="NCBI Taxonomy" id="158456"/>
    <lineage>
        <taxon>Eukaryota</taxon>
        <taxon>Metazoa</taxon>
        <taxon>Chordata</taxon>
        <taxon>Craniata</taxon>
        <taxon>Vertebrata</taxon>
        <taxon>Euteleostomi</taxon>
        <taxon>Actinopterygii</taxon>
        <taxon>Neopterygii</taxon>
        <taxon>Teleostei</taxon>
        <taxon>Neoteleostei</taxon>
        <taxon>Acanthomorphata</taxon>
        <taxon>Anabantaria</taxon>
        <taxon>Anabantiformes</taxon>
        <taxon>Anabantoidei</taxon>
        <taxon>Osphronemidae</taxon>
        <taxon>Betta</taxon>
    </lineage>
</organism>